<evidence type="ECO:0000256" key="3">
    <source>
        <dbReference type="ARBA" id="ARBA00022490"/>
    </source>
</evidence>
<dbReference type="EC" id="3.6.5.4" evidence="10"/>
<feature type="binding site" evidence="10">
    <location>
        <begin position="258"/>
        <end position="261"/>
    </location>
    <ligand>
        <name>GTP</name>
        <dbReference type="ChEBI" id="CHEBI:37565"/>
    </ligand>
</feature>
<dbReference type="PROSITE" id="PS00300">
    <property type="entry name" value="SRP54"/>
    <property type="match status" value="1"/>
</dbReference>
<evidence type="ECO:0000256" key="4">
    <source>
        <dbReference type="ARBA" id="ARBA00022741"/>
    </source>
</evidence>
<dbReference type="HAMAP" id="MF_00920">
    <property type="entry name" value="FtsY"/>
    <property type="match status" value="1"/>
</dbReference>
<evidence type="ECO:0000256" key="8">
    <source>
        <dbReference type="ARBA" id="ARBA00023170"/>
    </source>
</evidence>
<dbReference type="EMBL" id="AP012342">
    <property type="protein sequence ID" value="BAM07313.1"/>
    <property type="molecule type" value="Genomic_DNA"/>
</dbReference>
<sequence length="309" mass="33753">MRFEMNLFQKFTDGLKKTRANLTEKIDSLFKKDRSSNFHQELETILLTSDMGPKVVSSLITDLKEWEKSPGTDQFPDARSFMIDRIEKLFPDTTPIWENPERSSPLVILVVGVNGAGKTTTVAKLAALFKSEGKSVILGAGDTFRAAAIKQLELWGEKLSIPVVHQKEGADPASVAFDTVKAAISRKIDVAIIDTAGRLQTKNNLMSELSKIHRLVIREVGNNPIETLIVLDATIGQNAVSQVKHFGESVPLTGMILSKMDGTSKGGIAVGLAKEFSLPVRFIGVGEQSSDLLPFDPSLFARSILQTDS</sequence>
<evidence type="ECO:0000256" key="7">
    <source>
        <dbReference type="ARBA" id="ARBA00023136"/>
    </source>
</evidence>
<dbReference type="InterPro" id="IPR027417">
    <property type="entry name" value="P-loop_NTPase"/>
</dbReference>
<dbReference type="Gene3D" id="3.40.50.300">
    <property type="entry name" value="P-loop containing nucleotide triphosphate hydrolases"/>
    <property type="match status" value="1"/>
</dbReference>
<comment type="subunit">
    <text evidence="10">Part of the signal recognition particle protein translocation system, which is composed of SRP and FtsY.</text>
</comment>
<dbReference type="AlphaFoldDB" id="I0IPW4"/>
<keyword evidence="2 10" id="KW-1003">Cell membrane</keyword>
<keyword evidence="6 10" id="KW-0342">GTP-binding</keyword>
<keyword evidence="5 10" id="KW-0378">Hydrolase</keyword>
<evidence type="ECO:0000256" key="5">
    <source>
        <dbReference type="ARBA" id="ARBA00022801"/>
    </source>
</evidence>
<keyword evidence="12" id="KW-0131">Cell cycle</keyword>
<dbReference type="GO" id="GO:0051301">
    <property type="term" value="P:cell division"/>
    <property type="evidence" value="ECO:0007669"/>
    <property type="project" value="UniProtKB-KW"/>
</dbReference>
<accession>I0IPW4</accession>
<dbReference type="HOGENOM" id="CLU_009301_3_4_0"/>
<dbReference type="SMART" id="SM00962">
    <property type="entry name" value="SRP54"/>
    <property type="match status" value="1"/>
</dbReference>
<proteinExistence type="inferred from homology"/>
<keyword evidence="7 10" id="KW-0472">Membrane</keyword>
<keyword evidence="13" id="KW-1185">Reference proteome</keyword>
<dbReference type="STRING" id="1162668.LFE_1632"/>
<evidence type="ECO:0000259" key="11">
    <source>
        <dbReference type="PROSITE" id="PS00300"/>
    </source>
</evidence>
<reference evidence="12 13" key="1">
    <citation type="journal article" date="2012" name="J. Bacteriol.">
        <title>Complete Genome Sequence of Leptospirillum ferrooxidans Strain C2-3, Isolated from a Fresh Volcanic Ash Deposit on the Island of Miyake, Japan.</title>
        <authorList>
            <person name="Fujimura R."/>
            <person name="Sato Y."/>
            <person name="Nishizawa T."/>
            <person name="Oshima K."/>
            <person name="Kim S.-W."/>
            <person name="Hattori M."/>
            <person name="Kamijo T."/>
            <person name="Ohta H."/>
        </authorList>
    </citation>
    <scope>NUCLEOTIDE SEQUENCE [LARGE SCALE GENOMIC DNA]</scope>
    <source>
        <strain evidence="12 13">C2-3</strain>
    </source>
</reference>
<dbReference type="Gene3D" id="1.20.120.140">
    <property type="entry name" value="Signal recognition particle SRP54, nucleotide-binding domain"/>
    <property type="match status" value="1"/>
</dbReference>
<comment type="subcellular location">
    <subcellularLocation>
        <location evidence="10">Cell inner membrane</location>
        <topology evidence="10">Peripheral membrane protein</topology>
        <orientation evidence="10">Cytoplasmic side</orientation>
    </subcellularLocation>
    <subcellularLocation>
        <location evidence="10">Cytoplasm</location>
    </subcellularLocation>
    <subcellularLocation>
        <location evidence="1">Cell membrane</location>
        <topology evidence="1">Peripheral membrane protein</topology>
        <orientation evidence="1">Cytoplasmic side</orientation>
    </subcellularLocation>
</comment>
<dbReference type="InterPro" id="IPR013822">
    <property type="entry name" value="Signal_recog_particl_SRP54_hlx"/>
</dbReference>
<evidence type="ECO:0000313" key="12">
    <source>
        <dbReference type="EMBL" id="BAM07313.1"/>
    </source>
</evidence>
<dbReference type="FunFam" id="3.40.50.300:FF:000053">
    <property type="entry name" value="Signal recognition particle receptor FtsY"/>
    <property type="match status" value="1"/>
</dbReference>
<evidence type="ECO:0000256" key="10">
    <source>
        <dbReference type="HAMAP-Rule" id="MF_00920"/>
    </source>
</evidence>
<dbReference type="SUPFAM" id="SSF47364">
    <property type="entry name" value="Domain of the SRP/SRP receptor G-proteins"/>
    <property type="match status" value="1"/>
</dbReference>
<dbReference type="SMART" id="SM00382">
    <property type="entry name" value="AAA"/>
    <property type="match status" value="1"/>
</dbReference>
<dbReference type="SUPFAM" id="SSF52540">
    <property type="entry name" value="P-loop containing nucleoside triphosphate hydrolases"/>
    <property type="match status" value="1"/>
</dbReference>
<keyword evidence="4 10" id="KW-0547">Nucleotide-binding</keyword>
<feature type="domain" description="SRP54-type proteins GTP-binding" evidence="11">
    <location>
        <begin position="279"/>
        <end position="292"/>
    </location>
</feature>
<dbReference type="InterPro" id="IPR036225">
    <property type="entry name" value="SRP/SRP_N"/>
</dbReference>
<dbReference type="KEGG" id="lfc:LFE_1632"/>
<dbReference type="PANTHER" id="PTHR43134">
    <property type="entry name" value="SIGNAL RECOGNITION PARTICLE RECEPTOR SUBUNIT ALPHA"/>
    <property type="match status" value="1"/>
</dbReference>
<comment type="catalytic activity">
    <reaction evidence="9 10">
        <text>GTP + H2O = GDP + phosphate + H(+)</text>
        <dbReference type="Rhea" id="RHEA:19669"/>
        <dbReference type="ChEBI" id="CHEBI:15377"/>
        <dbReference type="ChEBI" id="CHEBI:15378"/>
        <dbReference type="ChEBI" id="CHEBI:37565"/>
        <dbReference type="ChEBI" id="CHEBI:43474"/>
        <dbReference type="ChEBI" id="CHEBI:58189"/>
        <dbReference type="EC" id="3.6.5.4"/>
    </reaction>
</comment>
<evidence type="ECO:0000256" key="6">
    <source>
        <dbReference type="ARBA" id="ARBA00023134"/>
    </source>
</evidence>
<comment type="function">
    <text evidence="10">Involved in targeting and insertion of nascent membrane proteins into the cytoplasmic membrane. Acts as a receptor for the complex formed by the signal recognition particle (SRP) and the ribosome-nascent chain (RNC).</text>
</comment>
<protein>
    <recommendedName>
        <fullName evidence="10">Signal recognition particle receptor FtsY</fullName>
        <shortName evidence="10">SRP receptor</shortName>
        <ecNumber evidence="10">3.6.5.4</ecNumber>
    </recommendedName>
</protein>
<keyword evidence="8 10" id="KW-0675">Receptor</keyword>
<dbReference type="Proteomes" id="UP000007382">
    <property type="component" value="Chromosome"/>
</dbReference>
<dbReference type="GO" id="GO:0005047">
    <property type="term" value="F:signal recognition particle binding"/>
    <property type="evidence" value="ECO:0007669"/>
    <property type="project" value="TreeGrafter"/>
</dbReference>
<evidence type="ECO:0000313" key="13">
    <source>
        <dbReference type="Proteomes" id="UP000007382"/>
    </source>
</evidence>
<organism evidence="12 13">
    <name type="scientific">Leptospirillum ferrooxidans (strain C2-3)</name>
    <dbReference type="NCBI Taxonomy" id="1162668"/>
    <lineage>
        <taxon>Bacteria</taxon>
        <taxon>Pseudomonadati</taxon>
        <taxon>Nitrospirota</taxon>
        <taxon>Nitrospiria</taxon>
        <taxon>Nitrospirales</taxon>
        <taxon>Nitrospiraceae</taxon>
        <taxon>Leptospirillum</taxon>
    </lineage>
</organism>
<dbReference type="SMART" id="SM00963">
    <property type="entry name" value="SRP54_N"/>
    <property type="match status" value="1"/>
</dbReference>
<dbReference type="eggNOG" id="COG0552">
    <property type="taxonomic scope" value="Bacteria"/>
</dbReference>
<evidence type="ECO:0000256" key="9">
    <source>
        <dbReference type="ARBA" id="ARBA00048027"/>
    </source>
</evidence>
<dbReference type="NCBIfam" id="TIGR00064">
    <property type="entry name" value="ftsY"/>
    <property type="match status" value="1"/>
</dbReference>
<evidence type="ECO:0000256" key="1">
    <source>
        <dbReference type="ARBA" id="ARBA00004413"/>
    </source>
</evidence>
<dbReference type="PANTHER" id="PTHR43134:SF1">
    <property type="entry name" value="SIGNAL RECOGNITION PARTICLE RECEPTOR SUBUNIT ALPHA"/>
    <property type="match status" value="1"/>
</dbReference>
<dbReference type="GO" id="GO:0006614">
    <property type="term" value="P:SRP-dependent cotranslational protein targeting to membrane"/>
    <property type="evidence" value="ECO:0007669"/>
    <property type="project" value="InterPro"/>
</dbReference>
<gene>
    <name evidence="10 12" type="primary">ftsY</name>
    <name evidence="12" type="ordered locus">LFE_1632</name>
</gene>
<dbReference type="InterPro" id="IPR004390">
    <property type="entry name" value="SR_rcpt_FtsY"/>
</dbReference>
<dbReference type="Pfam" id="PF02881">
    <property type="entry name" value="SRP54_N"/>
    <property type="match status" value="1"/>
</dbReference>
<dbReference type="Pfam" id="PF00448">
    <property type="entry name" value="SRP54"/>
    <property type="match status" value="1"/>
</dbReference>
<keyword evidence="12" id="KW-0132">Cell division</keyword>
<keyword evidence="10" id="KW-0997">Cell inner membrane</keyword>
<evidence type="ECO:0000256" key="2">
    <source>
        <dbReference type="ARBA" id="ARBA00022475"/>
    </source>
</evidence>
<dbReference type="GO" id="GO:0005886">
    <property type="term" value="C:plasma membrane"/>
    <property type="evidence" value="ECO:0007669"/>
    <property type="project" value="UniProtKB-SubCell"/>
</dbReference>
<dbReference type="GO" id="GO:0003924">
    <property type="term" value="F:GTPase activity"/>
    <property type="evidence" value="ECO:0007669"/>
    <property type="project" value="UniProtKB-UniRule"/>
</dbReference>
<keyword evidence="3 10" id="KW-0963">Cytoplasm</keyword>
<dbReference type="PATRIC" id="fig|1162668.3.peg.1943"/>
<dbReference type="GO" id="GO:0005525">
    <property type="term" value="F:GTP binding"/>
    <property type="evidence" value="ECO:0007669"/>
    <property type="project" value="UniProtKB-UniRule"/>
</dbReference>
<dbReference type="InterPro" id="IPR003593">
    <property type="entry name" value="AAA+_ATPase"/>
</dbReference>
<reference evidence="13" key="2">
    <citation type="submission" date="2012-03" db="EMBL/GenBank/DDBJ databases">
        <title>The complete genome sequence of the pioneer microbe on fresh volcanic deposit, Leptospirillum ferrooxidans strain C2-3.</title>
        <authorList>
            <person name="Fujimura R."/>
            <person name="Sato Y."/>
            <person name="Nishizawa T."/>
            <person name="Nanba K."/>
            <person name="Oshima K."/>
            <person name="Hattori M."/>
            <person name="Kamijo T."/>
            <person name="Ohta H."/>
        </authorList>
    </citation>
    <scope>NUCLEOTIDE SEQUENCE [LARGE SCALE GENOMIC DNA]</scope>
    <source>
        <strain evidence="13">C2-3</strain>
    </source>
</reference>
<name>I0IPW4_LEPFC</name>
<dbReference type="GO" id="GO:0005737">
    <property type="term" value="C:cytoplasm"/>
    <property type="evidence" value="ECO:0007669"/>
    <property type="project" value="UniProtKB-SubCell"/>
</dbReference>
<dbReference type="InterPro" id="IPR042101">
    <property type="entry name" value="SRP54_N_sf"/>
</dbReference>
<feature type="binding site" evidence="10">
    <location>
        <begin position="112"/>
        <end position="119"/>
    </location>
    <ligand>
        <name>GTP</name>
        <dbReference type="ChEBI" id="CHEBI:37565"/>
    </ligand>
</feature>
<dbReference type="InterPro" id="IPR000897">
    <property type="entry name" value="SRP54_GTPase_dom"/>
</dbReference>
<comment type="similarity">
    <text evidence="10">Belongs to the GTP-binding SRP family. FtsY subfamily.</text>
</comment>
<dbReference type="CDD" id="cd17874">
    <property type="entry name" value="FtsY"/>
    <property type="match status" value="1"/>
</dbReference>
<feature type="binding site" evidence="10">
    <location>
        <begin position="194"/>
        <end position="198"/>
    </location>
    <ligand>
        <name>GTP</name>
        <dbReference type="ChEBI" id="CHEBI:37565"/>
    </ligand>
</feature>